<dbReference type="GO" id="GO:0004725">
    <property type="term" value="F:protein tyrosine phosphatase activity"/>
    <property type="evidence" value="ECO:0007669"/>
    <property type="project" value="UniProtKB-EC"/>
</dbReference>
<feature type="compositionally biased region" description="Basic and acidic residues" evidence="2">
    <location>
        <begin position="171"/>
        <end position="181"/>
    </location>
</feature>
<dbReference type="RefSeq" id="WP_083371005.1">
    <property type="nucleotide sequence ID" value="NZ_JALXUB010000011.1"/>
</dbReference>
<dbReference type="InterPro" id="IPR023485">
    <property type="entry name" value="Ptyr_pPase"/>
</dbReference>
<dbReference type="SMART" id="SM00226">
    <property type="entry name" value="LMWPc"/>
    <property type="match status" value="1"/>
</dbReference>
<reference evidence="4 5" key="1">
    <citation type="submission" date="2016-10" db="EMBL/GenBank/DDBJ databases">
        <authorList>
            <person name="de Groot N.N."/>
        </authorList>
    </citation>
    <scope>NUCLEOTIDE SEQUENCE [LARGE SCALE GENOMIC DNA]</scope>
    <source>
        <strain evidence="4 5">DSM 15019</strain>
    </source>
</reference>
<dbReference type="EMBL" id="LT629770">
    <property type="protein sequence ID" value="SDS73492.1"/>
    <property type="molecule type" value="Genomic_DNA"/>
</dbReference>
<dbReference type="Proteomes" id="UP000182126">
    <property type="component" value="Chromosome I"/>
</dbReference>
<dbReference type="PANTHER" id="PTHR11717:SF7">
    <property type="entry name" value="LOW MOLECULAR WEIGHT PHOSPHOTYROSINE PROTEIN PHOSPHATASE"/>
    <property type="match status" value="1"/>
</dbReference>
<sequence length="205" mass="21816">MTGGSILIVCAANVCRSPLAELALRRGLGEGSALVVRSAGVRAHDGDPICAEVAARHTDEGWQAQSRAHRAQEVTTEMLAEADLVLTASRDVRGDLVRAAPEYRDRMFTLREAAHLGIGFPSGGSDVVADYLAHLDRARTRAVPLGGPPRRGGALRRLLDRRSAQDPASIADRHGSRGHTDTITEVEQAVDAIAGQLGGHRRHSS</sequence>
<dbReference type="InterPro" id="IPR050438">
    <property type="entry name" value="LMW_PTPase"/>
</dbReference>
<dbReference type="SUPFAM" id="SSF52788">
    <property type="entry name" value="Phosphotyrosine protein phosphatases I"/>
    <property type="match status" value="1"/>
</dbReference>
<protein>
    <recommendedName>
        <fullName evidence="1">protein-tyrosine-phosphatase</fullName>
        <ecNumber evidence="1">3.1.3.48</ecNumber>
    </recommendedName>
</protein>
<evidence type="ECO:0000313" key="5">
    <source>
        <dbReference type="Proteomes" id="UP000182126"/>
    </source>
</evidence>
<evidence type="ECO:0000313" key="4">
    <source>
        <dbReference type="EMBL" id="SDS73492.1"/>
    </source>
</evidence>
<accession>A0A1H1ULW4</accession>
<organism evidence="4 5">
    <name type="scientific">Microbacterium paraoxydans</name>
    <dbReference type="NCBI Taxonomy" id="199592"/>
    <lineage>
        <taxon>Bacteria</taxon>
        <taxon>Bacillati</taxon>
        <taxon>Actinomycetota</taxon>
        <taxon>Actinomycetes</taxon>
        <taxon>Micrococcales</taxon>
        <taxon>Microbacteriaceae</taxon>
        <taxon>Microbacterium</taxon>
    </lineage>
</organism>
<feature type="domain" description="Phosphotyrosine protein phosphatase I" evidence="3">
    <location>
        <begin position="4"/>
        <end position="145"/>
    </location>
</feature>
<dbReference type="PANTHER" id="PTHR11717">
    <property type="entry name" value="LOW MOLECULAR WEIGHT PROTEIN TYROSINE PHOSPHATASE"/>
    <property type="match status" value="1"/>
</dbReference>
<evidence type="ECO:0000256" key="1">
    <source>
        <dbReference type="ARBA" id="ARBA00013064"/>
    </source>
</evidence>
<proteinExistence type="predicted"/>
<gene>
    <name evidence="4" type="ORF">SAMN04489809_2543</name>
</gene>
<dbReference type="EC" id="3.1.3.48" evidence="1"/>
<dbReference type="GeneID" id="36301334"/>
<name>A0A1H1ULW4_9MICO</name>
<dbReference type="Pfam" id="PF01451">
    <property type="entry name" value="LMWPc"/>
    <property type="match status" value="1"/>
</dbReference>
<dbReference type="Gene3D" id="3.40.50.2300">
    <property type="match status" value="1"/>
</dbReference>
<dbReference type="InterPro" id="IPR036196">
    <property type="entry name" value="Ptyr_pPase_sf"/>
</dbReference>
<evidence type="ECO:0000259" key="3">
    <source>
        <dbReference type="SMART" id="SM00226"/>
    </source>
</evidence>
<feature type="region of interest" description="Disordered" evidence="2">
    <location>
        <begin position="161"/>
        <end position="181"/>
    </location>
</feature>
<dbReference type="AlphaFoldDB" id="A0A1H1ULW4"/>
<evidence type="ECO:0000256" key="2">
    <source>
        <dbReference type="SAM" id="MobiDB-lite"/>
    </source>
</evidence>